<reference evidence="4 5" key="1">
    <citation type="journal article" date="2015" name="Genome Biol.">
        <title>Comparative genomics of Steinernema reveals deeply conserved gene regulatory networks.</title>
        <authorList>
            <person name="Dillman A.R."/>
            <person name="Macchietto M."/>
            <person name="Porter C.F."/>
            <person name="Rogers A."/>
            <person name="Williams B."/>
            <person name="Antoshechkin I."/>
            <person name="Lee M.M."/>
            <person name="Goodwin Z."/>
            <person name="Lu X."/>
            <person name="Lewis E.E."/>
            <person name="Goodrich-Blair H."/>
            <person name="Stock S.P."/>
            <person name="Adams B.J."/>
            <person name="Sternberg P.W."/>
            <person name="Mortazavi A."/>
        </authorList>
    </citation>
    <scope>NUCLEOTIDE SEQUENCE [LARGE SCALE GENOMIC DNA]</scope>
    <source>
        <strain evidence="4 5">ALL</strain>
    </source>
</reference>
<reference evidence="4 5" key="2">
    <citation type="journal article" date="2019" name="G3 (Bethesda)">
        <title>Hybrid Assembly of the Genome of the Entomopathogenic Nematode Steinernema carpocapsae Identifies the X-Chromosome.</title>
        <authorList>
            <person name="Serra L."/>
            <person name="Macchietto M."/>
            <person name="Macias-Munoz A."/>
            <person name="McGill C.J."/>
            <person name="Rodriguez I.M."/>
            <person name="Rodriguez B."/>
            <person name="Murad R."/>
            <person name="Mortazavi A."/>
        </authorList>
    </citation>
    <scope>NUCLEOTIDE SEQUENCE [LARGE SCALE GENOMIC DNA]</scope>
    <source>
        <strain evidence="4 5">ALL</strain>
    </source>
</reference>
<feature type="transmembrane region" description="Helical" evidence="1">
    <location>
        <begin position="129"/>
        <end position="152"/>
    </location>
</feature>
<comment type="caution">
    <text evidence="4">The sequence shown here is derived from an EMBL/GenBank/DDBJ whole genome shotgun (WGS) entry which is preliminary data.</text>
</comment>
<name>A0A4V6A0P3_STECR</name>
<sequence length="602" mass="69837">MKRYDLQGVRGLSILLVLLFHHFPDEFSNGFVGVDIFFVISGYLMAMLYGQKTGTLKSFLNFYLKRAIRLMPVYALIISSTLAIRKWYLPIEDYRSSKPQAFYALVMATNLRSLFEKKGYWDKLEDVSYFLHTWSFAVEIQYYLIAPFLFWVQLKYSKFGFAFVNVLAVFSYSFNLFGDFTLAFNLMVTRIWQFQLGALSWRYMKGQPETQGYKKVNLANVDDPSWMSDFLGYVYMTILLLFFTPLFTPLGKLNVRSFGTLTSTLLFTLNFRSVLVTNRVLCYLGDISYVLYLVHWPVIVFLRVSEDSHILPIELSLKAALFSTFVSIIIHHILEKPLGQNLPFSCVLIVLCYILSMTLIFEKKKIPQFYNPVTGPYFWSNETYVNSNWTQAELRKNAKRVNTYWYQIHYGIMATPPGCQNPDFPLRCSLQNANGTHKIAVLGNSFGQRLFPAIYETFKDRYSELHLLTNYTYEPLDLTSYKYVQNATEDIEKVINMKANYVFIVNRWAFAFARPILGNVSDESVVREAVNILKKISNSTQHIVLSGVLPRLPEQIIPKLLRRITYNKPLDGIGEYPYQVGSDIGDFNTILVSYTWINIQPR</sequence>
<protein>
    <recommendedName>
        <fullName evidence="6">Acyltransferase 3 domain-containing protein</fullName>
    </recommendedName>
</protein>
<accession>A0A4V6A0P3</accession>
<feature type="transmembrane region" description="Helical" evidence="1">
    <location>
        <begin position="287"/>
        <end position="304"/>
    </location>
</feature>
<feature type="transmembrane region" description="Helical" evidence="1">
    <location>
        <begin position="159"/>
        <end position="177"/>
    </location>
</feature>
<dbReference type="OrthoDB" id="92766at2759"/>
<dbReference type="GO" id="GO:0016020">
    <property type="term" value="C:membrane"/>
    <property type="evidence" value="ECO:0007669"/>
    <property type="project" value="TreeGrafter"/>
</dbReference>
<dbReference type="AlphaFoldDB" id="A0A4V6A0P3"/>
<keyword evidence="1" id="KW-0472">Membrane</keyword>
<organism evidence="4 5">
    <name type="scientific">Steinernema carpocapsae</name>
    <name type="common">Entomopathogenic nematode</name>
    <dbReference type="NCBI Taxonomy" id="34508"/>
    <lineage>
        <taxon>Eukaryota</taxon>
        <taxon>Metazoa</taxon>
        <taxon>Ecdysozoa</taxon>
        <taxon>Nematoda</taxon>
        <taxon>Chromadorea</taxon>
        <taxon>Rhabditida</taxon>
        <taxon>Tylenchina</taxon>
        <taxon>Panagrolaimomorpha</taxon>
        <taxon>Strongyloidoidea</taxon>
        <taxon>Steinernematidae</taxon>
        <taxon>Steinernema</taxon>
    </lineage>
</organism>
<dbReference type="Pfam" id="PF01757">
    <property type="entry name" value="Acyl_transf_3"/>
    <property type="match status" value="1"/>
</dbReference>
<gene>
    <name evidence="4" type="ORF">L596_019730</name>
</gene>
<dbReference type="InterPro" id="IPR050879">
    <property type="entry name" value="Acyltransferase_3"/>
</dbReference>
<keyword evidence="1" id="KW-0812">Transmembrane</keyword>
<dbReference type="Proteomes" id="UP000298663">
    <property type="component" value="Unassembled WGS sequence"/>
</dbReference>
<evidence type="ECO:0000259" key="2">
    <source>
        <dbReference type="Pfam" id="PF01757"/>
    </source>
</evidence>
<dbReference type="EMBL" id="AZBU02000006">
    <property type="protein sequence ID" value="TKR72255.1"/>
    <property type="molecule type" value="Genomic_DNA"/>
</dbReference>
<evidence type="ECO:0000313" key="4">
    <source>
        <dbReference type="EMBL" id="TKR72255.1"/>
    </source>
</evidence>
<feature type="transmembrane region" description="Helical" evidence="1">
    <location>
        <begin position="316"/>
        <end position="334"/>
    </location>
</feature>
<feature type="transmembrane region" description="Helical" evidence="1">
    <location>
        <begin position="70"/>
        <end position="88"/>
    </location>
</feature>
<proteinExistence type="predicted"/>
<dbReference type="PANTHER" id="PTHR23028">
    <property type="entry name" value="ACETYLTRANSFERASE"/>
    <property type="match status" value="1"/>
</dbReference>
<dbReference type="Pfam" id="PF19040">
    <property type="entry name" value="SGNH"/>
    <property type="match status" value="1"/>
</dbReference>
<evidence type="ECO:0000259" key="3">
    <source>
        <dbReference type="Pfam" id="PF19040"/>
    </source>
</evidence>
<feature type="transmembrane region" description="Helical" evidence="1">
    <location>
        <begin position="340"/>
        <end position="361"/>
    </location>
</feature>
<evidence type="ECO:0000256" key="1">
    <source>
        <dbReference type="SAM" id="Phobius"/>
    </source>
</evidence>
<dbReference type="PANTHER" id="PTHR23028:SF53">
    <property type="entry name" value="ACYL_TRANSF_3 DOMAIN-CONTAINING PROTEIN"/>
    <property type="match status" value="1"/>
</dbReference>
<evidence type="ECO:0000313" key="5">
    <source>
        <dbReference type="Proteomes" id="UP000298663"/>
    </source>
</evidence>
<dbReference type="InterPro" id="IPR002656">
    <property type="entry name" value="Acyl_transf_3_dom"/>
</dbReference>
<dbReference type="GO" id="GO:0016747">
    <property type="term" value="F:acyltransferase activity, transferring groups other than amino-acyl groups"/>
    <property type="evidence" value="ECO:0007669"/>
    <property type="project" value="InterPro"/>
</dbReference>
<feature type="domain" description="Acyltransferase 3" evidence="2">
    <location>
        <begin position="4"/>
        <end position="331"/>
    </location>
</feature>
<feature type="transmembrane region" description="Helical" evidence="1">
    <location>
        <begin position="230"/>
        <end position="250"/>
    </location>
</feature>
<feature type="domain" description="SGNH" evidence="3">
    <location>
        <begin position="426"/>
        <end position="562"/>
    </location>
</feature>
<dbReference type="InterPro" id="IPR043968">
    <property type="entry name" value="SGNH"/>
</dbReference>
<evidence type="ECO:0008006" key="6">
    <source>
        <dbReference type="Google" id="ProtNLM"/>
    </source>
</evidence>
<feature type="transmembrane region" description="Helical" evidence="1">
    <location>
        <begin position="30"/>
        <end position="49"/>
    </location>
</feature>
<dbReference type="STRING" id="34508.A0A4V6A0P3"/>
<dbReference type="GO" id="GO:0000271">
    <property type="term" value="P:polysaccharide biosynthetic process"/>
    <property type="evidence" value="ECO:0007669"/>
    <property type="project" value="TreeGrafter"/>
</dbReference>
<keyword evidence="1" id="KW-1133">Transmembrane helix</keyword>
<keyword evidence="5" id="KW-1185">Reference proteome</keyword>